<name>A0A915KWU3_ROMCU</name>
<evidence type="ECO:0000259" key="12">
    <source>
        <dbReference type="PROSITE" id="PS50026"/>
    </source>
</evidence>
<evidence type="ECO:0000313" key="14">
    <source>
        <dbReference type="WBParaSite" id="nRc.2.0.1.t42634-RA"/>
    </source>
</evidence>
<keyword evidence="7 11" id="KW-0256">Endoplasmic reticulum</keyword>
<dbReference type="InterPro" id="IPR006150">
    <property type="entry name" value="Cys_repeat_1"/>
</dbReference>
<comment type="caution">
    <text evidence="10">Lacks conserved residue(s) required for the propagation of feature annotation.</text>
</comment>
<keyword evidence="9 11" id="KW-0472">Membrane</keyword>
<dbReference type="PROSITE" id="PS50026">
    <property type="entry name" value="EGF_3"/>
    <property type="match status" value="1"/>
</dbReference>
<keyword evidence="4 11" id="KW-0328">Glycosyltransferase</keyword>
<keyword evidence="10" id="KW-0245">EGF-like domain</keyword>
<evidence type="ECO:0000256" key="10">
    <source>
        <dbReference type="PROSITE-ProRule" id="PRU00076"/>
    </source>
</evidence>
<feature type="transmembrane region" description="Helical" evidence="11">
    <location>
        <begin position="244"/>
        <end position="263"/>
    </location>
</feature>
<dbReference type="SMART" id="SM00181">
    <property type="entry name" value="EGF"/>
    <property type="match status" value="3"/>
</dbReference>
<dbReference type="GO" id="GO:0006487">
    <property type="term" value="P:protein N-linked glycosylation"/>
    <property type="evidence" value="ECO:0007669"/>
    <property type="project" value="TreeGrafter"/>
</dbReference>
<comment type="similarity">
    <text evidence="3 11">Belongs to the glycosyltransferase 22 family.</text>
</comment>
<keyword evidence="6 11" id="KW-0812">Transmembrane</keyword>
<reference evidence="14" key="1">
    <citation type="submission" date="2022-11" db="UniProtKB">
        <authorList>
            <consortium name="WormBaseParasite"/>
        </authorList>
    </citation>
    <scope>IDENTIFICATION</scope>
</reference>
<dbReference type="GO" id="GO:0005789">
    <property type="term" value="C:endoplasmic reticulum membrane"/>
    <property type="evidence" value="ECO:0007669"/>
    <property type="project" value="UniProtKB-SubCell"/>
</dbReference>
<evidence type="ECO:0000256" key="7">
    <source>
        <dbReference type="ARBA" id="ARBA00022824"/>
    </source>
</evidence>
<dbReference type="PANTHER" id="PTHR22760">
    <property type="entry name" value="GLYCOSYLTRANSFERASE"/>
    <property type="match status" value="1"/>
</dbReference>
<feature type="transmembrane region" description="Helical" evidence="11">
    <location>
        <begin position="381"/>
        <end position="399"/>
    </location>
</feature>
<dbReference type="Pfam" id="PF03901">
    <property type="entry name" value="Glyco_transf_22"/>
    <property type="match status" value="1"/>
</dbReference>
<evidence type="ECO:0000256" key="11">
    <source>
        <dbReference type="RuleBase" id="RU363075"/>
    </source>
</evidence>
<comment type="subcellular location">
    <subcellularLocation>
        <location evidence="1 11">Endoplasmic reticulum membrane</location>
        <topology evidence="1 11">Multi-pass membrane protein</topology>
    </subcellularLocation>
</comment>
<dbReference type="GO" id="GO:0000026">
    <property type="term" value="F:alpha-1,2-mannosyltransferase activity"/>
    <property type="evidence" value="ECO:0007669"/>
    <property type="project" value="TreeGrafter"/>
</dbReference>
<keyword evidence="5" id="KW-0808">Transferase</keyword>
<protein>
    <recommendedName>
        <fullName evidence="11">Mannosyltransferase</fullName>
        <ecNumber evidence="11">2.4.1.-</ecNumber>
    </recommendedName>
</protein>
<dbReference type="WBParaSite" id="nRc.2.0.1.t42634-RA">
    <property type="protein sequence ID" value="nRc.2.0.1.t42634-RA"/>
    <property type="gene ID" value="nRc.2.0.1.g42634"/>
</dbReference>
<accession>A0A915KWU3</accession>
<feature type="transmembrane region" description="Helical" evidence="11">
    <location>
        <begin position="103"/>
        <end position="121"/>
    </location>
</feature>
<keyword evidence="8 11" id="KW-1133">Transmembrane helix</keyword>
<dbReference type="Proteomes" id="UP000887565">
    <property type="component" value="Unplaced"/>
</dbReference>
<sequence>MTVIHIQVSRNCAEIWYHFVISSLSIKSTMEKVRIIDASSSVSTTAVSKIFVLAVFGNLFTVYFNPIHDCDETYNYWEILHLFLYGDGLQTWEYSPVYALRSYLYILVVGPFSVAKSLVFMGNFSKIEIFYFCRAFLALLNAYADTRMYDTLRNNKSATLANFYLIFRLFGTGSFVSNSAFLPSSSALWLITLSYASFLKNRNVSFAAIFQIAFAALVCWPFTALLGLPLILDVFWQNWRQLRNFVFFSLCSGLVLCSALLSVDTYFYDQIALTPWNIVKYNVFGAQRGPDLYGTEPWTYYVKNLLINWNLAILLMFLGMVVSKPRRFFLLQVGLLTWFAVFFKQPHKEERFLYPSYSLICMFSAFAMEKMQDILSKFGKYWAKIFVYTFVLSFCLISISRNVSLTVNYKAPLDVYRNFTPKNENPVKICIGKEWYRFPNSFFLPLNSRLYFLRTKFRGILPKPFAENRSFERNLFNFDILAGITRNIPTNMNDLNQEEFDRYIDVQSCDFVVDLDNNEDSLEEPNFSRQKDRFHILSSKDFLLAEKSNVLSRAFYIPYYSAKRNVYGKLPACSSYRQTVIRMMKPLLLLILCVTAEVIIADDVTDTSYECSSKNKCKSPLICRDGICVCSDEYTTDANGNCIKAPIVGDKCALSDGTILDCKGLGVDASCPYDGPSKDKCQCVAGYEQAGKTCRFKDQNLNEKCDSDADCGVAFSSCQNKKCACIDSFKPDGGLCVSADGFKCPSGDPLKESNGKIRVCGVSFRPNEINSTDPSSTFNDSCPVSTHSCFYHPLIRSPSGDLVGHCCPKTDEQTSKQPVCPQGRPLAGAVCSVASDSDSDDSSSTSSDSCPSLTNTCIGVSCCPSPCPGQLSFFASSGRCLAPVMPGSSCKVDAQCGRGASCQNNKGTKVCVCKSGFVLNNDVCERQ</sequence>
<evidence type="ECO:0000256" key="8">
    <source>
        <dbReference type="ARBA" id="ARBA00022989"/>
    </source>
</evidence>
<dbReference type="PROSITE" id="PS01186">
    <property type="entry name" value="EGF_2"/>
    <property type="match status" value="1"/>
</dbReference>
<dbReference type="InterPro" id="IPR005599">
    <property type="entry name" value="GPI_mannosylTrfase"/>
</dbReference>
<keyword evidence="13" id="KW-1185">Reference proteome</keyword>
<evidence type="ECO:0000256" key="4">
    <source>
        <dbReference type="ARBA" id="ARBA00022676"/>
    </source>
</evidence>
<evidence type="ECO:0000256" key="6">
    <source>
        <dbReference type="ARBA" id="ARBA00022692"/>
    </source>
</evidence>
<evidence type="ECO:0000313" key="13">
    <source>
        <dbReference type="Proteomes" id="UP000887565"/>
    </source>
</evidence>
<organism evidence="13 14">
    <name type="scientific">Romanomermis culicivorax</name>
    <name type="common">Nematode worm</name>
    <dbReference type="NCBI Taxonomy" id="13658"/>
    <lineage>
        <taxon>Eukaryota</taxon>
        <taxon>Metazoa</taxon>
        <taxon>Ecdysozoa</taxon>
        <taxon>Nematoda</taxon>
        <taxon>Enoplea</taxon>
        <taxon>Dorylaimia</taxon>
        <taxon>Mermithida</taxon>
        <taxon>Mermithoidea</taxon>
        <taxon>Mermithidae</taxon>
        <taxon>Romanomermis</taxon>
    </lineage>
</organism>
<feature type="transmembrane region" description="Helical" evidence="11">
    <location>
        <begin position="204"/>
        <end position="232"/>
    </location>
</feature>
<feature type="transmembrane region" description="Helical" evidence="11">
    <location>
        <begin position="165"/>
        <end position="192"/>
    </location>
</feature>
<feature type="domain" description="EGF-like" evidence="12">
    <location>
        <begin position="886"/>
        <end position="925"/>
    </location>
</feature>
<evidence type="ECO:0000256" key="1">
    <source>
        <dbReference type="ARBA" id="ARBA00004477"/>
    </source>
</evidence>
<dbReference type="SMART" id="SM00289">
    <property type="entry name" value="WR1"/>
    <property type="match status" value="4"/>
</dbReference>
<evidence type="ECO:0000256" key="3">
    <source>
        <dbReference type="ARBA" id="ARBA00007063"/>
    </source>
</evidence>
<dbReference type="PANTHER" id="PTHR22760:SF2">
    <property type="entry name" value="ALPHA-1,2-MANNOSYLTRANSFERASE ALG9"/>
    <property type="match status" value="1"/>
</dbReference>
<dbReference type="EC" id="2.4.1.-" evidence="11"/>
<dbReference type="InterPro" id="IPR006149">
    <property type="entry name" value="EB_dom"/>
</dbReference>
<dbReference type="InterPro" id="IPR000742">
    <property type="entry name" value="EGF"/>
</dbReference>
<evidence type="ECO:0000256" key="5">
    <source>
        <dbReference type="ARBA" id="ARBA00022679"/>
    </source>
</evidence>
<evidence type="ECO:0000256" key="2">
    <source>
        <dbReference type="ARBA" id="ARBA00004922"/>
    </source>
</evidence>
<dbReference type="AlphaFoldDB" id="A0A915KWU3"/>
<proteinExistence type="inferred from homology"/>
<comment type="pathway">
    <text evidence="2">Protein modification; protein glycosylation.</text>
</comment>
<feature type="transmembrane region" description="Helical" evidence="11">
    <location>
        <begin position="300"/>
        <end position="321"/>
    </location>
</feature>
<dbReference type="Pfam" id="PF01683">
    <property type="entry name" value="EB"/>
    <property type="match status" value="1"/>
</dbReference>
<evidence type="ECO:0000256" key="9">
    <source>
        <dbReference type="ARBA" id="ARBA00023136"/>
    </source>
</evidence>